<dbReference type="EMBL" id="AENY02000003">
    <property type="protein sequence ID" value="EKP94531.1"/>
    <property type="molecule type" value="Genomic_DNA"/>
</dbReference>
<keyword evidence="3" id="KW-0378">Hydrolase</keyword>
<dbReference type="HOGENOM" id="CLU_017266_4_1_9"/>
<dbReference type="Pfam" id="PF01321">
    <property type="entry name" value="Creatinase_N"/>
    <property type="match status" value="1"/>
</dbReference>
<reference evidence="3" key="1">
    <citation type="submission" date="2010-10" db="EMBL/GenBank/DDBJ databases">
        <authorList>
            <consortium name="US DOE Joint Genome Institute (JGI-PGF)"/>
            <person name="Lucas S."/>
            <person name="Copeland A."/>
            <person name="Lapidus A."/>
            <person name="Bruce D."/>
            <person name="Goodwin L."/>
            <person name="Pitluck S."/>
            <person name="Kyrpides N."/>
            <person name="Mavromatis K."/>
            <person name="Detter J.C."/>
            <person name="Han C."/>
            <person name="Land M."/>
            <person name="Hauser L."/>
            <person name="Markowitz V."/>
            <person name="Cheng J.-F."/>
            <person name="Hugenholtz P."/>
            <person name="Woyke T."/>
            <person name="Wu D."/>
            <person name="Pukall R."/>
            <person name="Wahrenburg C."/>
            <person name="Brambilla E."/>
            <person name="Klenk H.-P."/>
            <person name="Eisen J.A."/>
        </authorList>
    </citation>
    <scope>NUCLEOTIDE SEQUENCE [LARGE SCALE GENOMIC DNA]</scope>
    <source>
        <strain evidence="3">DSM 13965</strain>
    </source>
</reference>
<dbReference type="Pfam" id="PF00557">
    <property type="entry name" value="Peptidase_M24"/>
    <property type="match status" value="1"/>
</dbReference>
<keyword evidence="3" id="KW-0031">Aminopeptidase</keyword>
<accession>K6QD44</accession>
<dbReference type="STRING" id="867903.ThesuDRAFT_02269"/>
<dbReference type="PANTHER" id="PTHR46112:SF2">
    <property type="entry name" value="XAA-PRO AMINOPEPTIDASE P-RELATED"/>
    <property type="match status" value="1"/>
</dbReference>
<dbReference type="PANTHER" id="PTHR46112">
    <property type="entry name" value="AMINOPEPTIDASE"/>
    <property type="match status" value="1"/>
</dbReference>
<organism evidence="3 4">
    <name type="scientific">Thermaerobacter subterraneus DSM 13965</name>
    <dbReference type="NCBI Taxonomy" id="867903"/>
    <lineage>
        <taxon>Bacteria</taxon>
        <taxon>Bacillati</taxon>
        <taxon>Bacillota</taxon>
        <taxon>Clostridia</taxon>
        <taxon>Eubacteriales</taxon>
        <taxon>Clostridiales Family XVII. Incertae Sedis</taxon>
        <taxon>Thermaerobacter</taxon>
    </lineage>
</organism>
<evidence type="ECO:0000313" key="3">
    <source>
        <dbReference type="EMBL" id="EKP94531.1"/>
    </source>
</evidence>
<protein>
    <submittedName>
        <fullName evidence="3">Xaa-Pro aminopeptidase</fullName>
    </submittedName>
</protein>
<dbReference type="GO" id="GO:0004177">
    <property type="term" value="F:aminopeptidase activity"/>
    <property type="evidence" value="ECO:0007669"/>
    <property type="project" value="UniProtKB-KW"/>
</dbReference>
<feature type="domain" description="Peptidase M24" evidence="1">
    <location>
        <begin position="170"/>
        <end position="384"/>
    </location>
</feature>
<dbReference type="eggNOG" id="COG0006">
    <property type="taxonomic scope" value="Bacteria"/>
</dbReference>
<dbReference type="InterPro" id="IPR036005">
    <property type="entry name" value="Creatinase/aminopeptidase-like"/>
</dbReference>
<dbReference type="InterPro" id="IPR050659">
    <property type="entry name" value="Peptidase_M24B"/>
</dbReference>
<gene>
    <name evidence="3" type="ORF">ThesuDRAFT_02269</name>
</gene>
<dbReference type="InterPro" id="IPR000587">
    <property type="entry name" value="Creatinase_N"/>
</dbReference>
<evidence type="ECO:0000259" key="2">
    <source>
        <dbReference type="Pfam" id="PF01321"/>
    </source>
</evidence>
<dbReference type="Proteomes" id="UP000005710">
    <property type="component" value="Unassembled WGS sequence"/>
</dbReference>
<evidence type="ECO:0000313" key="4">
    <source>
        <dbReference type="Proteomes" id="UP000005710"/>
    </source>
</evidence>
<dbReference type="AlphaFoldDB" id="K6QD44"/>
<reference evidence="3" key="2">
    <citation type="submission" date="2012-10" db="EMBL/GenBank/DDBJ databases">
        <title>Improved high-quality draft of Thermaerobacter subterraneus C21, DSM 13965.</title>
        <authorList>
            <consortium name="DOE Joint Genome Institute"/>
            <person name="Eisen J."/>
            <person name="Huntemann M."/>
            <person name="Wei C.-L."/>
            <person name="Han J."/>
            <person name="Detter J.C."/>
            <person name="Han C."/>
            <person name="Tapia R."/>
            <person name="Chen A."/>
            <person name="Kyrpides N."/>
            <person name="Mavromatis K."/>
            <person name="Markowitz V."/>
            <person name="Szeto E."/>
            <person name="Ivanova N."/>
            <person name="Mikhailova N."/>
            <person name="Ovchinnikova G."/>
            <person name="Pagani I."/>
            <person name="Pati A."/>
            <person name="Goodwin L."/>
            <person name="Nordberg H.P."/>
            <person name="Cantor M.N."/>
            <person name="Hua S.X."/>
            <person name="Woyke T."/>
            <person name="Eisen J."/>
            <person name="Klenk H.-P."/>
        </authorList>
    </citation>
    <scope>NUCLEOTIDE SEQUENCE [LARGE SCALE GENOMIC DNA]</scope>
    <source>
        <strain evidence="3">DSM 13965</strain>
    </source>
</reference>
<name>K6QD44_9FIRM</name>
<dbReference type="Gene3D" id="3.90.230.10">
    <property type="entry name" value="Creatinase/methionine aminopeptidase superfamily"/>
    <property type="match status" value="1"/>
</dbReference>
<proteinExistence type="predicted"/>
<dbReference type="SUPFAM" id="SSF53092">
    <property type="entry name" value="Creatinase/prolidase N-terminal domain"/>
    <property type="match status" value="1"/>
</dbReference>
<comment type="caution">
    <text evidence="3">The sequence shown here is derived from an EMBL/GenBank/DDBJ whole genome shotgun (WGS) entry which is preliminary data.</text>
</comment>
<keyword evidence="4" id="KW-1185">Reference proteome</keyword>
<keyword evidence="3" id="KW-0645">Protease</keyword>
<sequence>MTVHTGGHQHDWRISDAELLRRRRRVQEELARQGASAFITYSPTSIFYLTNFHFIPTERPAALVLDETGRCGLLVPRLELEHAQLVALVDEVRDYPEYPGEIHPMDHLARWLKDRGLGAAHLLAEAAGYGSSWGYQGPALAELLPEARITVDAKLIERHRLVKSPEEIALIRESCRWGNLAHELLQEYAVPGASEVEISHQASHEATMAMIRAFGRARRPVGPLSALATFRGQVGPNSALPHAVTINAILKPGDVLVTGAAAYVGGYLSELERTMFVGEPSAEQVRFFRHMVELQEVAFGAIKPGVPCSAVDREVRRYYDEHGLWPYWRHHVGHNLGLLAHEAPFLDIGDETLIEPGMVFSVEPGLYVPGLGGFRHSDTVLVTETGIELLTYYPRDLESLICGL</sequence>
<feature type="domain" description="Creatinase N-terminal" evidence="2">
    <location>
        <begin position="22"/>
        <end position="162"/>
    </location>
</feature>
<dbReference type="InterPro" id="IPR029149">
    <property type="entry name" value="Creatin/AminoP/Spt16_N"/>
</dbReference>
<dbReference type="SUPFAM" id="SSF55920">
    <property type="entry name" value="Creatinase/aminopeptidase"/>
    <property type="match status" value="1"/>
</dbReference>
<dbReference type="OrthoDB" id="9806388at2"/>
<dbReference type="RefSeq" id="WP_006904551.1">
    <property type="nucleotide sequence ID" value="NZ_JH976535.1"/>
</dbReference>
<dbReference type="InterPro" id="IPR000994">
    <property type="entry name" value="Pept_M24"/>
</dbReference>
<evidence type="ECO:0000259" key="1">
    <source>
        <dbReference type="Pfam" id="PF00557"/>
    </source>
</evidence>
<dbReference type="Gene3D" id="3.40.350.10">
    <property type="entry name" value="Creatinase/prolidase N-terminal domain"/>
    <property type="match status" value="1"/>
</dbReference>